<reference evidence="2 3" key="1">
    <citation type="submission" date="2023-03" db="EMBL/GenBank/DDBJ databases">
        <title>Whole genome sequence of the first Corynebacterium rouxii strains isolated in Brazil: a recent member of Corynebacterium diphtheriae complex.</title>
        <authorList>
            <person name="Vieira V."/>
            <person name="Ramos J.N."/>
            <person name="Araujo M.R.B."/>
            <person name="Baio P.V."/>
            <person name="Sant'Anna L.O."/>
            <person name="Veras J.F.C."/>
            <person name="Vieira E.M.D."/>
            <person name="Sousa M.A.B."/>
            <person name="Camargo C.H."/>
            <person name="Sacchi C.T."/>
            <person name="Campos K.R."/>
            <person name="Santos M.B.N."/>
            <person name="Bokermann S."/>
            <person name="Alvim L.B."/>
            <person name="Santos L.S."/>
            <person name="Mattos-Guaraldi A.L."/>
        </authorList>
    </citation>
    <scope>NUCLEOTIDE SEQUENCE [LARGE SCALE GENOMIC DNA]</scope>
    <source>
        <strain evidence="2 3">70862</strain>
    </source>
</reference>
<dbReference type="EMBL" id="JARUHM010000003">
    <property type="protein sequence ID" value="MDT9410065.1"/>
    <property type="molecule type" value="Genomic_DNA"/>
</dbReference>
<comment type="caution">
    <text evidence="2">The sequence shown here is derived from an EMBL/GenBank/DDBJ whole genome shotgun (WGS) entry which is preliminary data.</text>
</comment>
<accession>A0ABU3PJP6</accession>
<sequence>MFSLAKSLHVLNEPHETITASGERITAPPLVVEVRNHQNSLAPMGGRRPKKQCATSSNTSLTDILDWNNDYEKLQRLCHDKKANEPDTAQLAYNLAIRGNRIVYPALFALTAACPHCHNAVVHDTDAVGAKIQRPAIHVHEIFAECRACHHIWWGTEIPLLADSI</sequence>
<organism evidence="2 3">
    <name type="scientific">Corynebacterium rouxii</name>
    <dbReference type="NCBI Taxonomy" id="2719119"/>
    <lineage>
        <taxon>Bacteria</taxon>
        <taxon>Bacillati</taxon>
        <taxon>Actinomycetota</taxon>
        <taxon>Actinomycetes</taxon>
        <taxon>Mycobacteriales</taxon>
        <taxon>Corynebacteriaceae</taxon>
        <taxon>Corynebacterium</taxon>
    </lineage>
</organism>
<evidence type="ECO:0000313" key="3">
    <source>
        <dbReference type="Proteomes" id="UP001265983"/>
    </source>
</evidence>
<gene>
    <name evidence="2" type="ORF">P8T80_01435</name>
</gene>
<dbReference type="InterPro" id="IPR055764">
    <property type="entry name" value="DUF7340"/>
</dbReference>
<evidence type="ECO:0000259" key="1">
    <source>
        <dbReference type="Pfam" id="PF24029"/>
    </source>
</evidence>
<feature type="domain" description="DUF7340" evidence="1">
    <location>
        <begin position="108"/>
        <end position="162"/>
    </location>
</feature>
<protein>
    <recommendedName>
        <fullName evidence="1">DUF7340 domain-containing protein</fullName>
    </recommendedName>
</protein>
<dbReference type="Pfam" id="PF24029">
    <property type="entry name" value="DUF7340"/>
    <property type="match status" value="1"/>
</dbReference>
<evidence type="ECO:0000313" key="2">
    <source>
        <dbReference type="EMBL" id="MDT9410065.1"/>
    </source>
</evidence>
<dbReference type="RefSeq" id="WP_315643136.1">
    <property type="nucleotide sequence ID" value="NZ_JARUHM010000003.1"/>
</dbReference>
<name>A0ABU3PJP6_9CORY</name>
<proteinExistence type="predicted"/>
<keyword evidence="3" id="KW-1185">Reference proteome</keyword>
<dbReference type="Proteomes" id="UP001265983">
    <property type="component" value="Unassembled WGS sequence"/>
</dbReference>